<protein>
    <submittedName>
        <fullName evidence="2">Uncharacterized protein</fullName>
    </submittedName>
</protein>
<accession>A0A0W8FNG7</accession>
<keyword evidence="1" id="KW-1133">Transmembrane helix</keyword>
<dbReference type="AlphaFoldDB" id="A0A0W8FNG7"/>
<keyword evidence="1" id="KW-0812">Transmembrane</keyword>
<comment type="caution">
    <text evidence="2">The sequence shown here is derived from an EMBL/GenBank/DDBJ whole genome shotgun (WGS) entry which is preliminary data.</text>
</comment>
<keyword evidence="1" id="KW-0472">Membrane</keyword>
<reference evidence="2" key="1">
    <citation type="journal article" date="2015" name="Proc. Natl. Acad. Sci. U.S.A.">
        <title>Networks of energetic and metabolic interactions define dynamics in microbial communities.</title>
        <authorList>
            <person name="Embree M."/>
            <person name="Liu J.K."/>
            <person name="Al-Bassam M.M."/>
            <person name="Zengler K."/>
        </authorList>
    </citation>
    <scope>NUCLEOTIDE SEQUENCE</scope>
</reference>
<feature type="transmembrane region" description="Helical" evidence="1">
    <location>
        <begin position="12"/>
        <end position="30"/>
    </location>
</feature>
<name>A0A0W8FNG7_9ZZZZ</name>
<dbReference type="EMBL" id="LNQE01000967">
    <property type="protein sequence ID" value="KUG22439.1"/>
    <property type="molecule type" value="Genomic_DNA"/>
</dbReference>
<gene>
    <name evidence="2" type="ORF">ASZ90_007781</name>
</gene>
<organism evidence="2">
    <name type="scientific">hydrocarbon metagenome</name>
    <dbReference type="NCBI Taxonomy" id="938273"/>
    <lineage>
        <taxon>unclassified sequences</taxon>
        <taxon>metagenomes</taxon>
        <taxon>ecological metagenomes</taxon>
    </lineage>
</organism>
<proteinExistence type="predicted"/>
<evidence type="ECO:0000256" key="1">
    <source>
        <dbReference type="SAM" id="Phobius"/>
    </source>
</evidence>
<evidence type="ECO:0000313" key="2">
    <source>
        <dbReference type="EMBL" id="KUG22439.1"/>
    </source>
</evidence>
<sequence>MFPVVVLGTTGAFYLFVIYLIGFPLAKLLFRDSKWYENAVKKM</sequence>